<dbReference type="CDD" id="cd21453">
    <property type="entry name" value="DLC-like_DNAL4"/>
    <property type="match status" value="1"/>
</dbReference>
<dbReference type="GO" id="GO:0007017">
    <property type="term" value="P:microtubule-based process"/>
    <property type="evidence" value="ECO:0007669"/>
    <property type="project" value="InterPro"/>
</dbReference>
<evidence type="ECO:0000256" key="2">
    <source>
        <dbReference type="ARBA" id="ARBA00010156"/>
    </source>
</evidence>
<proteinExistence type="inferred from homology"/>
<keyword evidence="6" id="KW-0243">Dynein</keyword>
<dbReference type="SMART" id="SM01375">
    <property type="entry name" value="Dynein_light"/>
    <property type="match status" value="1"/>
</dbReference>
<keyword evidence="8" id="KW-0505">Motor protein</keyword>
<dbReference type="Gene3D" id="3.30.740.10">
    <property type="entry name" value="Protein Inhibitor Of Neuronal Nitric Oxide Synthase"/>
    <property type="match status" value="1"/>
</dbReference>
<dbReference type="GO" id="GO:0005874">
    <property type="term" value="C:microtubule"/>
    <property type="evidence" value="ECO:0007669"/>
    <property type="project" value="UniProtKB-KW"/>
</dbReference>
<feature type="region of interest" description="Disordered" evidence="13">
    <location>
        <begin position="19"/>
        <end position="41"/>
    </location>
</feature>
<dbReference type="Pfam" id="PF01221">
    <property type="entry name" value="Dynein_light"/>
    <property type="match status" value="1"/>
</dbReference>
<keyword evidence="9" id="KW-0206">Cytoskeleton</keyword>
<dbReference type="InterPro" id="IPR001372">
    <property type="entry name" value="Dynein_light_chain_typ-1/2"/>
</dbReference>
<accession>A0A5K3EP52</accession>
<keyword evidence="5" id="KW-0493">Microtubule</keyword>
<evidence type="ECO:0000256" key="6">
    <source>
        <dbReference type="ARBA" id="ARBA00023017"/>
    </source>
</evidence>
<evidence type="ECO:0000256" key="1">
    <source>
        <dbReference type="ARBA" id="ARBA00004430"/>
    </source>
</evidence>
<dbReference type="AlphaFoldDB" id="A0A5K3EP52"/>
<comment type="function">
    <text evidence="11">Force generating protein of respiratory cilia. Produces force towards the minus ends of microtubules. Dynein has ATPase activity.</text>
</comment>
<protein>
    <recommendedName>
        <fullName evidence="12">Dynein axonemal light chain 4</fullName>
    </recommendedName>
</protein>
<evidence type="ECO:0000256" key="3">
    <source>
        <dbReference type="ARBA" id="ARBA00011655"/>
    </source>
</evidence>
<evidence type="ECO:0000313" key="14">
    <source>
        <dbReference type="WBParaSite" id="MCU_002050-RA"/>
    </source>
</evidence>
<evidence type="ECO:0000256" key="10">
    <source>
        <dbReference type="ARBA" id="ARBA00023273"/>
    </source>
</evidence>
<evidence type="ECO:0000256" key="9">
    <source>
        <dbReference type="ARBA" id="ARBA00023212"/>
    </source>
</evidence>
<comment type="subcellular location">
    <subcellularLocation>
        <location evidence="1">Cytoplasm</location>
        <location evidence="1">Cytoskeleton</location>
        <location evidence="1">Cilium axoneme</location>
    </subcellularLocation>
</comment>
<evidence type="ECO:0000256" key="11">
    <source>
        <dbReference type="ARBA" id="ARBA00057688"/>
    </source>
</evidence>
<evidence type="ECO:0000256" key="4">
    <source>
        <dbReference type="ARBA" id="ARBA00022490"/>
    </source>
</evidence>
<keyword evidence="10" id="KW-0966">Cell projection</keyword>
<evidence type="ECO:0000256" key="12">
    <source>
        <dbReference type="ARBA" id="ARBA00069494"/>
    </source>
</evidence>
<comment type="subunit">
    <text evidence="3">Consists of at least two heavy chains and a number of intermediate and light chains.</text>
</comment>
<dbReference type="GO" id="GO:0030286">
    <property type="term" value="C:dynein complex"/>
    <property type="evidence" value="ECO:0007669"/>
    <property type="project" value="UniProtKB-KW"/>
</dbReference>
<keyword evidence="7" id="KW-0969">Cilium</keyword>
<dbReference type="FunFam" id="3.30.740.10:FF:000002">
    <property type="entry name" value="Dynein light chain"/>
    <property type="match status" value="1"/>
</dbReference>
<reference evidence="14" key="1">
    <citation type="submission" date="2019-11" db="UniProtKB">
        <authorList>
            <consortium name="WormBaseParasite"/>
        </authorList>
    </citation>
    <scope>IDENTIFICATION</scope>
</reference>
<evidence type="ECO:0000256" key="7">
    <source>
        <dbReference type="ARBA" id="ARBA00023069"/>
    </source>
</evidence>
<comment type="similarity">
    <text evidence="2">Belongs to the dynein light chain family.</text>
</comment>
<feature type="compositionally biased region" description="Basic and acidic residues" evidence="13">
    <location>
        <begin position="19"/>
        <end position="28"/>
    </location>
</feature>
<name>A0A5K3EP52_MESCO</name>
<dbReference type="SUPFAM" id="SSF54648">
    <property type="entry name" value="DLC"/>
    <property type="match status" value="1"/>
</dbReference>
<dbReference type="WBParaSite" id="MCU_002050-RA">
    <property type="protein sequence ID" value="MCU_002050-RA"/>
    <property type="gene ID" value="MCU_002050"/>
</dbReference>
<keyword evidence="4" id="KW-0963">Cytoplasm</keyword>
<evidence type="ECO:0000256" key="13">
    <source>
        <dbReference type="SAM" id="MobiDB-lite"/>
    </source>
</evidence>
<sequence length="131" mass="14393">MKWRQEIIDSLVVQVVSKNSEEEPKMAEPEGDGDAGGNEKGDANFPLVNYCDMNEELMAEASEICVTACEKYPEDNAAAAKMVKKQFEQKAGMGWQVVIGQGFGFEITYDLKSVMLLYVGGNTGVLLWKCG</sequence>
<dbReference type="InterPro" id="IPR037177">
    <property type="entry name" value="DLC_sf"/>
</dbReference>
<dbReference type="GO" id="GO:0005930">
    <property type="term" value="C:axoneme"/>
    <property type="evidence" value="ECO:0007669"/>
    <property type="project" value="UniProtKB-SubCell"/>
</dbReference>
<organism evidence="14">
    <name type="scientific">Mesocestoides corti</name>
    <name type="common">Flatworm</name>
    <dbReference type="NCBI Taxonomy" id="53468"/>
    <lineage>
        <taxon>Eukaryota</taxon>
        <taxon>Metazoa</taxon>
        <taxon>Spiralia</taxon>
        <taxon>Lophotrochozoa</taxon>
        <taxon>Platyhelminthes</taxon>
        <taxon>Cestoda</taxon>
        <taxon>Eucestoda</taxon>
        <taxon>Cyclophyllidea</taxon>
        <taxon>Mesocestoididae</taxon>
        <taxon>Mesocestoides</taxon>
    </lineage>
</organism>
<evidence type="ECO:0000256" key="5">
    <source>
        <dbReference type="ARBA" id="ARBA00022701"/>
    </source>
</evidence>
<evidence type="ECO:0000256" key="8">
    <source>
        <dbReference type="ARBA" id="ARBA00023175"/>
    </source>
</evidence>